<proteinExistence type="predicted"/>
<dbReference type="Proteomes" id="UP000031668">
    <property type="component" value="Unassembled WGS sequence"/>
</dbReference>
<keyword evidence="2" id="KW-1133">Transmembrane helix</keyword>
<organism evidence="3 4">
    <name type="scientific">Thelohanellus kitauei</name>
    <name type="common">Myxosporean</name>
    <dbReference type="NCBI Taxonomy" id="669202"/>
    <lineage>
        <taxon>Eukaryota</taxon>
        <taxon>Metazoa</taxon>
        <taxon>Cnidaria</taxon>
        <taxon>Myxozoa</taxon>
        <taxon>Myxosporea</taxon>
        <taxon>Bivalvulida</taxon>
        <taxon>Platysporina</taxon>
        <taxon>Myxobolidae</taxon>
        <taxon>Thelohanellus</taxon>
    </lineage>
</organism>
<feature type="compositionally biased region" description="Polar residues" evidence="1">
    <location>
        <begin position="66"/>
        <end position="77"/>
    </location>
</feature>
<dbReference type="AlphaFoldDB" id="A0A0C2J9F3"/>
<protein>
    <submittedName>
        <fullName evidence="3">Uncharacterized protein</fullName>
    </submittedName>
</protein>
<gene>
    <name evidence="3" type="ORF">RF11_04386</name>
</gene>
<feature type="transmembrane region" description="Helical" evidence="2">
    <location>
        <begin position="6"/>
        <end position="28"/>
    </location>
</feature>
<feature type="region of interest" description="Disordered" evidence="1">
    <location>
        <begin position="32"/>
        <end position="93"/>
    </location>
</feature>
<accession>A0A0C2J9F3</accession>
<sequence length="112" mass="12637">MEYVGSWSIFMLIFVCFTVPVLVGALMYSRGESNETQVENTGNKESTEKTESIQATAPRLEEEGQDSLNTFESSNFMENDDPQSEPVKFLRRSSLPVEPTTKILKEFGKPYA</sequence>
<evidence type="ECO:0000256" key="1">
    <source>
        <dbReference type="SAM" id="MobiDB-lite"/>
    </source>
</evidence>
<keyword evidence="2" id="KW-0472">Membrane</keyword>
<keyword evidence="2" id="KW-0812">Transmembrane</keyword>
<evidence type="ECO:0000313" key="3">
    <source>
        <dbReference type="EMBL" id="KII65753.1"/>
    </source>
</evidence>
<keyword evidence="4" id="KW-1185">Reference proteome</keyword>
<feature type="compositionally biased region" description="Polar residues" evidence="1">
    <location>
        <begin position="34"/>
        <end position="44"/>
    </location>
</feature>
<comment type="caution">
    <text evidence="3">The sequence shown here is derived from an EMBL/GenBank/DDBJ whole genome shotgun (WGS) entry which is preliminary data.</text>
</comment>
<evidence type="ECO:0000256" key="2">
    <source>
        <dbReference type="SAM" id="Phobius"/>
    </source>
</evidence>
<reference evidence="3 4" key="1">
    <citation type="journal article" date="2014" name="Genome Biol. Evol.">
        <title>The genome of the myxosporean Thelohanellus kitauei shows adaptations to nutrient acquisition within its fish host.</title>
        <authorList>
            <person name="Yang Y."/>
            <person name="Xiong J."/>
            <person name="Zhou Z."/>
            <person name="Huo F."/>
            <person name="Miao W."/>
            <person name="Ran C."/>
            <person name="Liu Y."/>
            <person name="Zhang J."/>
            <person name="Feng J."/>
            <person name="Wang M."/>
            <person name="Wang M."/>
            <person name="Wang L."/>
            <person name="Yao B."/>
        </authorList>
    </citation>
    <scope>NUCLEOTIDE SEQUENCE [LARGE SCALE GENOMIC DNA]</scope>
    <source>
        <strain evidence="3">Wuqing</strain>
    </source>
</reference>
<name>A0A0C2J9F3_THEKT</name>
<dbReference type="EMBL" id="JWZT01003733">
    <property type="protein sequence ID" value="KII65753.1"/>
    <property type="molecule type" value="Genomic_DNA"/>
</dbReference>
<evidence type="ECO:0000313" key="4">
    <source>
        <dbReference type="Proteomes" id="UP000031668"/>
    </source>
</evidence>